<dbReference type="SUPFAM" id="SSF47095">
    <property type="entry name" value="HMG-box"/>
    <property type="match status" value="1"/>
</dbReference>
<dbReference type="InterPro" id="IPR009071">
    <property type="entry name" value="HMG_box_dom"/>
</dbReference>
<keyword evidence="3" id="KW-1185">Reference proteome</keyword>
<dbReference type="EMBL" id="JEMT01012324">
    <property type="protein sequence ID" value="EXX76061.1"/>
    <property type="molecule type" value="Genomic_DNA"/>
</dbReference>
<evidence type="ECO:0000259" key="1">
    <source>
        <dbReference type="Pfam" id="PF00505"/>
    </source>
</evidence>
<protein>
    <recommendedName>
        <fullName evidence="1">HMG box domain-containing protein</fullName>
    </recommendedName>
</protein>
<dbReference type="OrthoDB" id="2367927at2759"/>
<dbReference type="Pfam" id="PF00505">
    <property type="entry name" value="HMG_box"/>
    <property type="match status" value="1"/>
</dbReference>
<evidence type="ECO:0000313" key="2">
    <source>
        <dbReference type="EMBL" id="EXX76061.1"/>
    </source>
</evidence>
<sequence length="194" mass="22752">MQTTSSKSNKKTNIKDNPNDILTNIKPTFPPIITINDLIKPKSPPNSFIVYRMALMKEYRNKNCKLPSICEISKIAKKYWDMEPKNVKDYYASLVKDAKSIYNKFSLDKFSLDNYMEYIQNQKCDITYDAVENINENLHILTSDQINNDVSFSTTTNTFLVHSFPNYDNYELNSTPNDQEYIRILEQIIDRYLL</sequence>
<dbReference type="InterPro" id="IPR036910">
    <property type="entry name" value="HMG_box_dom_sf"/>
</dbReference>
<evidence type="ECO:0000313" key="3">
    <source>
        <dbReference type="Proteomes" id="UP000022910"/>
    </source>
</evidence>
<feature type="domain" description="HMG box" evidence="1">
    <location>
        <begin position="41"/>
        <end position="104"/>
    </location>
</feature>
<dbReference type="HOGENOM" id="CLU_088674_0_0_1"/>
<organism evidence="2 3">
    <name type="scientific">Rhizophagus irregularis (strain DAOM 197198w)</name>
    <name type="common">Glomus intraradices</name>
    <dbReference type="NCBI Taxonomy" id="1432141"/>
    <lineage>
        <taxon>Eukaryota</taxon>
        <taxon>Fungi</taxon>
        <taxon>Fungi incertae sedis</taxon>
        <taxon>Mucoromycota</taxon>
        <taxon>Glomeromycotina</taxon>
        <taxon>Glomeromycetes</taxon>
        <taxon>Glomerales</taxon>
        <taxon>Glomeraceae</taxon>
        <taxon>Rhizophagus</taxon>
    </lineage>
</organism>
<name>A0A015LTQ9_RHIIW</name>
<gene>
    <name evidence="2" type="ORF">RirG_036550</name>
</gene>
<dbReference type="AlphaFoldDB" id="A0A015LTQ9"/>
<reference evidence="2 3" key="1">
    <citation type="submission" date="2014-02" db="EMBL/GenBank/DDBJ databases">
        <title>Single nucleus genome sequencing reveals high similarity among nuclei of an endomycorrhizal fungus.</title>
        <authorList>
            <person name="Lin K."/>
            <person name="Geurts R."/>
            <person name="Zhang Z."/>
            <person name="Limpens E."/>
            <person name="Saunders D.G."/>
            <person name="Mu D."/>
            <person name="Pang E."/>
            <person name="Cao H."/>
            <person name="Cha H."/>
            <person name="Lin T."/>
            <person name="Zhou Q."/>
            <person name="Shang Y."/>
            <person name="Li Y."/>
            <person name="Ivanov S."/>
            <person name="Sharma T."/>
            <person name="Velzen R.V."/>
            <person name="Ruijter N.D."/>
            <person name="Aanen D.K."/>
            <person name="Win J."/>
            <person name="Kamoun S."/>
            <person name="Bisseling T."/>
            <person name="Huang S."/>
        </authorList>
    </citation>
    <scope>NUCLEOTIDE SEQUENCE [LARGE SCALE GENOMIC DNA]</scope>
    <source>
        <strain evidence="3">DAOM197198w</strain>
    </source>
</reference>
<proteinExistence type="predicted"/>
<accession>A0A015LTQ9</accession>
<dbReference type="Gene3D" id="1.10.30.10">
    <property type="entry name" value="High mobility group box domain"/>
    <property type="match status" value="1"/>
</dbReference>
<dbReference type="SMR" id="A0A015LTQ9"/>
<dbReference type="Proteomes" id="UP000022910">
    <property type="component" value="Unassembled WGS sequence"/>
</dbReference>
<comment type="caution">
    <text evidence="2">The sequence shown here is derived from an EMBL/GenBank/DDBJ whole genome shotgun (WGS) entry which is preliminary data.</text>
</comment>